<sequence>MSVAGRTAVLALALAGGLAGSQAPEFAQQYRQRLGGAVDEMRQVVADFDADVRRNGLDRDEAVALYAQSPEPFLKDRGLSMKRLLARFSILSRQEAELELSEPLMRPVIVFRNPDQKIVKGAWQIYEPAVPVTVAGALWALSGLSLVGTFAWLIGKMLRFLFLQRRARSEVPSS</sequence>
<evidence type="ECO:0000313" key="3">
    <source>
        <dbReference type="Proteomes" id="UP001230253"/>
    </source>
</evidence>
<keyword evidence="1" id="KW-0472">Membrane</keyword>
<proteinExistence type="predicted"/>
<dbReference type="Proteomes" id="UP001230253">
    <property type="component" value="Unassembled WGS sequence"/>
</dbReference>
<dbReference type="EMBL" id="JAUSUK010000002">
    <property type="protein sequence ID" value="MDQ0327458.1"/>
    <property type="molecule type" value="Genomic_DNA"/>
</dbReference>
<gene>
    <name evidence="2" type="ORF">J2R99_003327</name>
</gene>
<reference evidence="2 3" key="1">
    <citation type="submission" date="2023-07" db="EMBL/GenBank/DDBJ databases">
        <title>Genomic Encyclopedia of Type Strains, Phase IV (KMG-IV): sequencing the most valuable type-strain genomes for metagenomic binning, comparative biology and taxonomic classification.</title>
        <authorList>
            <person name="Goeker M."/>
        </authorList>
    </citation>
    <scope>NUCLEOTIDE SEQUENCE [LARGE SCALE GENOMIC DNA]</scope>
    <source>
        <strain evidence="2 3">DSM 11549</strain>
    </source>
</reference>
<dbReference type="Pfam" id="PF11157">
    <property type="entry name" value="DUF2937"/>
    <property type="match status" value="1"/>
</dbReference>
<accession>A0ABU0CBA0</accession>
<name>A0ABU0CBA0_9BRAD</name>
<keyword evidence="1" id="KW-0812">Transmembrane</keyword>
<evidence type="ECO:0000256" key="1">
    <source>
        <dbReference type="SAM" id="Phobius"/>
    </source>
</evidence>
<keyword evidence="3" id="KW-1185">Reference proteome</keyword>
<organism evidence="2 3">
    <name type="scientific">Rhodopseudomonas julia</name>
    <dbReference type="NCBI Taxonomy" id="200617"/>
    <lineage>
        <taxon>Bacteria</taxon>
        <taxon>Pseudomonadati</taxon>
        <taxon>Pseudomonadota</taxon>
        <taxon>Alphaproteobacteria</taxon>
        <taxon>Hyphomicrobiales</taxon>
        <taxon>Nitrobacteraceae</taxon>
        <taxon>Rhodopseudomonas</taxon>
    </lineage>
</organism>
<protein>
    <recommendedName>
        <fullName evidence="4">DUF2937 family protein</fullName>
    </recommendedName>
</protein>
<evidence type="ECO:0000313" key="2">
    <source>
        <dbReference type="EMBL" id="MDQ0327458.1"/>
    </source>
</evidence>
<feature type="transmembrane region" description="Helical" evidence="1">
    <location>
        <begin position="137"/>
        <end position="158"/>
    </location>
</feature>
<dbReference type="InterPro" id="IPR022584">
    <property type="entry name" value="DUF2937"/>
</dbReference>
<dbReference type="RefSeq" id="WP_307155490.1">
    <property type="nucleotide sequence ID" value="NZ_JAUSUK010000002.1"/>
</dbReference>
<evidence type="ECO:0008006" key="4">
    <source>
        <dbReference type="Google" id="ProtNLM"/>
    </source>
</evidence>
<comment type="caution">
    <text evidence="2">The sequence shown here is derived from an EMBL/GenBank/DDBJ whole genome shotgun (WGS) entry which is preliminary data.</text>
</comment>
<keyword evidence="1" id="KW-1133">Transmembrane helix</keyword>